<reference evidence="1 2" key="1">
    <citation type="submission" date="2019-05" db="EMBL/GenBank/DDBJ databases">
        <title>Another draft genome of Portunus trituberculatus and its Hox gene families provides insights of decapod evolution.</title>
        <authorList>
            <person name="Jeong J.-H."/>
            <person name="Song I."/>
            <person name="Kim S."/>
            <person name="Choi T."/>
            <person name="Kim D."/>
            <person name="Ryu S."/>
            <person name="Kim W."/>
        </authorList>
    </citation>
    <scope>NUCLEOTIDE SEQUENCE [LARGE SCALE GENOMIC DNA]</scope>
    <source>
        <tissue evidence="1">Muscle</tissue>
    </source>
</reference>
<evidence type="ECO:0000313" key="2">
    <source>
        <dbReference type="Proteomes" id="UP000324222"/>
    </source>
</evidence>
<accession>A0A5B7CQ28</accession>
<organism evidence="1 2">
    <name type="scientific">Portunus trituberculatus</name>
    <name type="common">Swimming crab</name>
    <name type="synonym">Neptunus trituberculatus</name>
    <dbReference type="NCBI Taxonomy" id="210409"/>
    <lineage>
        <taxon>Eukaryota</taxon>
        <taxon>Metazoa</taxon>
        <taxon>Ecdysozoa</taxon>
        <taxon>Arthropoda</taxon>
        <taxon>Crustacea</taxon>
        <taxon>Multicrustacea</taxon>
        <taxon>Malacostraca</taxon>
        <taxon>Eumalacostraca</taxon>
        <taxon>Eucarida</taxon>
        <taxon>Decapoda</taxon>
        <taxon>Pleocyemata</taxon>
        <taxon>Brachyura</taxon>
        <taxon>Eubrachyura</taxon>
        <taxon>Portunoidea</taxon>
        <taxon>Portunidae</taxon>
        <taxon>Portuninae</taxon>
        <taxon>Portunus</taxon>
    </lineage>
</organism>
<dbReference type="Proteomes" id="UP000324222">
    <property type="component" value="Unassembled WGS sequence"/>
</dbReference>
<comment type="caution">
    <text evidence="1">The sequence shown here is derived from an EMBL/GenBank/DDBJ whole genome shotgun (WGS) entry which is preliminary data.</text>
</comment>
<name>A0A5B7CQ28_PORTR</name>
<evidence type="ECO:0000313" key="1">
    <source>
        <dbReference type="EMBL" id="MPC10764.1"/>
    </source>
</evidence>
<dbReference type="EMBL" id="VSRR010000129">
    <property type="protein sequence ID" value="MPC10764.1"/>
    <property type="molecule type" value="Genomic_DNA"/>
</dbReference>
<keyword evidence="2" id="KW-1185">Reference proteome</keyword>
<gene>
    <name evidence="1" type="ORF">E2C01_003405</name>
</gene>
<protein>
    <submittedName>
        <fullName evidence="1">Uncharacterized protein</fullName>
    </submittedName>
</protein>
<dbReference type="AlphaFoldDB" id="A0A5B7CQ28"/>
<proteinExistence type="predicted"/>
<sequence length="83" mass="9489">MKLPQNSLIFDLQFLHIDLSNEFLNSILNSISDLILVAEGFENAGDDSPLGRRVINRNFSIYQILFKRVQLGNRTSGYARRGF</sequence>